<dbReference type="Proteomes" id="UP000002051">
    <property type="component" value="Chromosome 4"/>
</dbReference>
<protein>
    <submittedName>
        <fullName evidence="1 2">Uncharacterized protein</fullName>
    </submittedName>
</protein>
<reference evidence="2" key="3">
    <citation type="submission" date="2015-04" db="UniProtKB">
        <authorList>
            <consortium name="EnsemblPlants"/>
        </authorList>
    </citation>
    <scope>IDENTIFICATION</scope>
    <source>
        <strain evidence="2">cv. Jemalong A17</strain>
    </source>
</reference>
<reference evidence="1 3" key="2">
    <citation type="journal article" date="2014" name="BMC Genomics">
        <title>An improved genome release (version Mt4.0) for the model legume Medicago truncatula.</title>
        <authorList>
            <person name="Tang H."/>
            <person name="Krishnakumar V."/>
            <person name="Bidwell S."/>
            <person name="Rosen B."/>
            <person name="Chan A."/>
            <person name="Zhou S."/>
            <person name="Gentzbittel L."/>
            <person name="Childs K.L."/>
            <person name="Yandell M."/>
            <person name="Gundlach H."/>
            <person name="Mayer K.F."/>
            <person name="Schwartz D.C."/>
            <person name="Town C.D."/>
        </authorList>
    </citation>
    <scope>GENOME REANNOTATION</scope>
    <source>
        <strain evidence="2 3">cv. Jemalong A17</strain>
    </source>
</reference>
<evidence type="ECO:0000313" key="3">
    <source>
        <dbReference type="Proteomes" id="UP000002051"/>
    </source>
</evidence>
<name>G7JNB8_MEDTR</name>
<dbReference type="EnsemblPlants" id="AES88548">
    <property type="protein sequence ID" value="AES88548"/>
    <property type="gene ID" value="MTR_4g058540"/>
</dbReference>
<reference evidence="1 3" key="1">
    <citation type="journal article" date="2011" name="Nature">
        <title>The Medicago genome provides insight into the evolution of rhizobial symbioses.</title>
        <authorList>
            <person name="Young N.D."/>
            <person name="Debelle F."/>
            <person name="Oldroyd G.E."/>
            <person name="Geurts R."/>
            <person name="Cannon S.B."/>
            <person name="Udvardi M.K."/>
            <person name="Benedito V.A."/>
            <person name="Mayer K.F."/>
            <person name="Gouzy J."/>
            <person name="Schoof H."/>
            <person name="Van de Peer Y."/>
            <person name="Proost S."/>
            <person name="Cook D.R."/>
            <person name="Meyers B.C."/>
            <person name="Spannagl M."/>
            <person name="Cheung F."/>
            <person name="De Mita S."/>
            <person name="Krishnakumar V."/>
            <person name="Gundlach H."/>
            <person name="Zhou S."/>
            <person name="Mudge J."/>
            <person name="Bharti A.K."/>
            <person name="Murray J.D."/>
            <person name="Naoumkina M.A."/>
            <person name="Rosen B."/>
            <person name="Silverstein K.A."/>
            <person name="Tang H."/>
            <person name="Rombauts S."/>
            <person name="Zhao P.X."/>
            <person name="Zhou P."/>
            <person name="Barbe V."/>
            <person name="Bardou P."/>
            <person name="Bechner M."/>
            <person name="Bellec A."/>
            <person name="Berger A."/>
            <person name="Berges H."/>
            <person name="Bidwell S."/>
            <person name="Bisseling T."/>
            <person name="Choisne N."/>
            <person name="Couloux A."/>
            <person name="Denny R."/>
            <person name="Deshpande S."/>
            <person name="Dai X."/>
            <person name="Doyle J.J."/>
            <person name="Dudez A.M."/>
            <person name="Farmer A.D."/>
            <person name="Fouteau S."/>
            <person name="Franken C."/>
            <person name="Gibelin C."/>
            <person name="Gish J."/>
            <person name="Goldstein S."/>
            <person name="Gonzalez A.J."/>
            <person name="Green P.J."/>
            <person name="Hallab A."/>
            <person name="Hartog M."/>
            <person name="Hua A."/>
            <person name="Humphray S.J."/>
            <person name="Jeong D.H."/>
            <person name="Jing Y."/>
            <person name="Jocker A."/>
            <person name="Kenton S.M."/>
            <person name="Kim D.J."/>
            <person name="Klee K."/>
            <person name="Lai H."/>
            <person name="Lang C."/>
            <person name="Lin S."/>
            <person name="Macmil S.L."/>
            <person name="Magdelenat G."/>
            <person name="Matthews L."/>
            <person name="McCorrison J."/>
            <person name="Monaghan E.L."/>
            <person name="Mun J.H."/>
            <person name="Najar F.Z."/>
            <person name="Nicholson C."/>
            <person name="Noirot C."/>
            <person name="O'Bleness M."/>
            <person name="Paule C.R."/>
            <person name="Poulain J."/>
            <person name="Prion F."/>
            <person name="Qin B."/>
            <person name="Qu C."/>
            <person name="Retzel E.F."/>
            <person name="Riddle C."/>
            <person name="Sallet E."/>
            <person name="Samain S."/>
            <person name="Samson N."/>
            <person name="Sanders I."/>
            <person name="Saurat O."/>
            <person name="Scarpelli C."/>
            <person name="Schiex T."/>
            <person name="Segurens B."/>
            <person name="Severin A.J."/>
            <person name="Sherrier D.J."/>
            <person name="Shi R."/>
            <person name="Sims S."/>
            <person name="Singer S.R."/>
            <person name="Sinharoy S."/>
            <person name="Sterck L."/>
            <person name="Viollet A."/>
            <person name="Wang B.B."/>
            <person name="Wang K."/>
            <person name="Wang M."/>
            <person name="Wang X."/>
            <person name="Warfsmann J."/>
            <person name="Weissenbach J."/>
            <person name="White D.D."/>
            <person name="White J.D."/>
            <person name="Wiley G.B."/>
            <person name="Wincker P."/>
            <person name="Xing Y."/>
            <person name="Yang L."/>
            <person name="Yao Z."/>
            <person name="Ying F."/>
            <person name="Zhai J."/>
            <person name="Zhou L."/>
            <person name="Zuber A."/>
            <person name="Denarie J."/>
            <person name="Dixon R.A."/>
            <person name="May G.D."/>
            <person name="Schwartz D.C."/>
            <person name="Rogers J."/>
            <person name="Quetier F."/>
            <person name="Town C.D."/>
            <person name="Roe B.A."/>
        </authorList>
    </citation>
    <scope>NUCLEOTIDE SEQUENCE [LARGE SCALE GENOMIC DNA]</scope>
    <source>
        <strain evidence="1">A17</strain>
        <strain evidence="2 3">cv. Jemalong A17</strain>
    </source>
</reference>
<evidence type="ECO:0000313" key="1">
    <source>
        <dbReference type="EMBL" id="AES88548.1"/>
    </source>
</evidence>
<accession>G7JNB8</accession>
<dbReference type="HOGENOM" id="CLU_3090251_0_0_1"/>
<gene>
    <name evidence="1" type="ordered locus">MTR_4g058540</name>
</gene>
<organism evidence="1 3">
    <name type="scientific">Medicago truncatula</name>
    <name type="common">Barrel medic</name>
    <name type="synonym">Medicago tribuloides</name>
    <dbReference type="NCBI Taxonomy" id="3880"/>
    <lineage>
        <taxon>Eukaryota</taxon>
        <taxon>Viridiplantae</taxon>
        <taxon>Streptophyta</taxon>
        <taxon>Embryophyta</taxon>
        <taxon>Tracheophyta</taxon>
        <taxon>Spermatophyta</taxon>
        <taxon>Magnoliopsida</taxon>
        <taxon>eudicotyledons</taxon>
        <taxon>Gunneridae</taxon>
        <taxon>Pentapetalae</taxon>
        <taxon>rosids</taxon>
        <taxon>fabids</taxon>
        <taxon>Fabales</taxon>
        <taxon>Fabaceae</taxon>
        <taxon>Papilionoideae</taxon>
        <taxon>50 kb inversion clade</taxon>
        <taxon>NPAAA clade</taxon>
        <taxon>Hologalegina</taxon>
        <taxon>IRL clade</taxon>
        <taxon>Trifolieae</taxon>
        <taxon>Medicago</taxon>
    </lineage>
</organism>
<proteinExistence type="predicted"/>
<keyword evidence="3" id="KW-1185">Reference proteome</keyword>
<sequence>MDVIGLGAVLCTDMFIREVVIWELGRTRDTGTFETIVLTKWRCCPRLQHCGT</sequence>
<dbReference type="PaxDb" id="3880-AES88548"/>
<dbReference type="AlphaFoldDB" id="G7JNB8"/>
<evidence type="ECO:0000313" key="2">
    <source>
        <dbReference type="EnsemblPlants" id="AES88548"/>
    </source>
</evidence>
<dbReference type="EMBL" id="CM001220">
    <property type="protein sequence ID" value="AES88548.1"/>
    <property type="molecule type" value="Genomic_DNA"/>
</dbReference>